<dbReference type="Proteomes" id="UP000765509">
    <property type="component" value="Unassembled WGS sequence"/>
</dbReference>
<dbReference type="OrthoDB" id="3344688at2759"/>
<name>A0A9Q3C5E1_9BASI</name>
<evidence type="ECO:0008006" key="3">
    <source>
        <dbReference type="Google" id="ProtNLM"/>
    </source>
</evidence>
<dbReference type="EMBL" id="AVOT02004819">
    <property type="protein sequence ID" value="MBW0477457.1"/>
    <property type="molecule type" value="Genomic_DNA"/>
</dbReference>
<proteinExistence type="predicted"/>
<accession>A0A9Q3C5E1</accession>
<gene>
    <name evidence="1" type="ORF">O181_017172</name>
</gene>
<evidence type="ECO:0000313" key="1">
    <source>
        <dbReference type="EMBL" id="MBW0477457.1"/>
    </source>
</evidence>
<organism evidence="1 2">
    <name type="scientific">Austropuccinia psidii MF-1</name>
    <dbReference type="NCBI Taxonomy" id="1389203"/>
    <lineage>
        <taxon>Eukaryota</taxon>
        <taxon>Fungi</taxon>
        <taxon>Dikarya</taxon>
        <taxon>Basidiomycota</taxon>
        <taxon>Pucciniomycotina</taxon>
        <taxon>Pucciniomycetes</taxon>
        <taxon>Pucciniales</taxon>
        <taxon>Sphaerophragmiaceae</taxon>
        <taxon>Austropuccinia</taxon>
    </lineage>
</organism>
<keyword evidence="2" id="KW-1185">Reference proteome</keyword>
<dbReference type="CDD" id="cd09272">
    <property type="entry name" value="RNase_HI_RT_Ty1"/>
    <property type="match status" value="1"/>
</dbReference>
<reference evidence="1" key="1">
    <citation type="submission" date="2021-03" db="EMBL/GenBank/DDBJ databases">
        <title>Draft genome sequence of rust myrtle Austropuccinia psidii MF-1, a brazilian biotype.</title>
        <authorList>
            <person name="Quecine M.C."/>
            <person name="Pachon D.M.R."/>
            <person name="Bonatelli M.L."/>
            <person name="Correr F.H."/>
            <person name="Franceschini L.M."/>
            <person name="Leite T.F."/>
            <person name="Margarido G.R.A."/>
            <person name="Almeida C.A."/>
            <person name="Ferrarezi J.A."/>
            <person name="Labate C.A."/>
        </authorList>
    </citation>
    <scope>NUCLEOTIDE SEQUENCE</scope>
    <source>
        <strain evidence="1">MF-1</strain>
    </source>
</reference>
<dbReference type="AlphaFoldDB" id="A0A9Q3C5E1"/>
<comment type="caution">
    <text evidence="1">The sequence shown here is derived from an EMBL/GenBank/DDBJ whole genome shotgun (WGS) entry which is preliminary data.</text>
</comment>
<evidence type="ECO:0000313" key="2">
    <source>
        <dbReference type="Proteomes" id="UP000765509"/>
    </source>
</evidence>
<dbReference type="PANTHER" id="PTHR11439">
    <property type="entry name" value="GAG-POL-RELATED RETROTRANSPOSON"/>
    <property type="match status" value="1"/>
</dbReference>
<sequence>MENCKSVSTPIDPNFKLVPSIDSNQDLLFGFRKASGLSNYLTSCSQHDCAYVTSILSQFLEQPSVIHVAAFKRVLCYLQRTRTLEISLGGFQDALNILGYSNSNWGSNFDGRSFLGYGIMCWVLIMCKYKKQPIVDVLLTEAELRSMTGCAQDMLWVKKLISDFDISFNSHLCCDTQGALSLCSNTPYQHFTRNINIQIKWLF</sequence>
<protein>
    <recommendedName>
        <fullName evidence="3">Reverse transcriptase Ty1/copia-type domain-containing protein</fullName>
    </recommendedName>
</protein>